<proteinExistence type="predicted"/>
<evidence type="ECO:0000313" key="2">
    <source>
        <dbReference type="EMBL" id="KEZ40575.1"/>
    </source>
</evidence>
<dbReference type="Proteomes" id="UP000028545">
    <property type="component" value="Unassembled WGS sequence"/>
</dbReference>
<name>A0A084FZR3_PSEDA</name>
<protein>
    <submittedName>
        <fullName evidence="2">Uncharacterized protein</fullName>
    </submittedName>
</protein>
<evidence type="ECO:0000256" key="1">
    <source>
        <dbReference type="SAM" id="MobiDB-lite"/>
    </source>
</evidence>
<feature type="compositionally biased region" description="Polar residues" evidence="1">
    <location>
        <begin position="28"/>
        <end position="43"/>
    </location>
</feature>
<dbReference type="OMA" id="CRFYKTC"/>
<dbReference type="RefSeq" id="XP_016640374.1">
    <property type="nucleotide sequence ID" value="XM_016790111.1"/>
</dbReference>
<comment type="caution">
    <text evidence="2">The sequence shown here is derived from an EMBL/GenBank/DDBJ whole genome shotgun (WGS) entry which is preliminary data.</text>
</comment>
<dbReference type="VEuPathDB" id="FungiDB:SAPIO_CDS8488"/>
<gene>
    <name evidence="2" type="ORF">SAPIO_CDS8488</name>
</gene>
<dbReference type="KEGG" id="sapo:SAPIO_CDS8488"/>
<dbReference type="GeneID" id="27727560"/>
<accession>A0A084FZR3</accession>
<dbReference type="HOGENOM" id="CLU_199250_0_0_1"/>
<dbReference type="OrthoDB" id="4567934at2759"/>
<dbReference type="AlphaFoldDB" id="A0A084FZR3"/>
<evidence type="ECO:0000313" key="3">
    <source>
        <dbReference type="Proteomes" id="UP000028545"/>
    </source>
</evidence>
<dbReference type="EMBL" id="JOWA01000121">
    <property type="protein sequence ID" value="KEZ40575.1"/>
    <property type="molecule type" value="Genomic_DNA"/>
</dbReference>
<reference evidence="2 3" key="1">
    <citation type="journal article" date="2014" name="Genome Announc.">
        <title>Draft genome sequence of the pathogenic fungus Scedosporium apiospermum.</title>
        <authorList>
            <person name="Vandeputte P."/>
            <person name="Ghamrawi S."/>
            <person name="Rechenmann M."/>
            <person name="Iltis A."/>
            <person name="Giraud S."/>
            <person name="Fleury M."/>
            <person name="Thornton C."/>
            <person name="Delhaes L."/>
            <person name="Meyer W."/>
            <person name="Papon N."/>
            <person name="Bouchara J.P."/>
        </authorList>
    </citation>
    <scope>NUCLEOTIDE SEQUENCE [LARGE SCALE GENOMIC DNA]</scope>
    <source>
        <strain evidence="2 3">IHEM 14462</strain>
    </source>
</reference>
<sequence>MTTTSTLPTPPSAMEAPPKQAPMDATPQPGTRTATIISQQPTSEPKPEMRSHLRGGGMSLGFDCCGGSCRFYKTCC</sequence>
<feature type="region of interest" description="Disordered" evidence="1">
    <location>
        <begin position="1"/>
        <end position="54"/>
    </location>
</feature>
<organism evidence="2 3">
    <name type="scientific">Pseudallescheria apiosperma</name>
    <name type="common">Scedosporium apiospermum</name>
    <dbReference type="NCBI Taxonomy" id="563466"/>
    <lineage>
        <taxon>Eukaryota</taxon>
        <taxon>Fungi</taxon>
        <taxon>Dikarya</taxon>
        <taxon>Ascomycota</taxon>
        <taxon>Pezizomycotina</taxon>
        <taxon>Sordariomycetes</taxon>
        <taxon>Hypocreomycetidae</taxon>
        <taxon>Microascales</taxon>
        <taxon>Microascaceae</taxon>
        <taxon>Scedosporium</taxon>
    </lineage>
</organism>
<keyword evidence="3" id="KW-1185">Reference proteome</keyword>